<dbReference type="EMBL" id="JAENHL010000007">
    <property type="protein sequence ID" value="MBK1869167.1"/>
    <property type="molecule type" value="Genomic_DNA"/>
</dbReference>
<dbReference type="Proteomes" id="UP000616151">
    <property type="component" value="Unassembled WGS sequence"/>
</dbReference>
<keyword evidence="2" id="KW-1185">Reference proteome</keyword>
<accession>A0ACC5R977</accession>
<comment type="caution">
    <text evidence="1">The sequence shown here is derived from an EMBL/GenBank/DDBJ whole genome shotgun (WGS) entry which is preliminary data.</text>
</comment>
<gene>
    <name evidence="1" type="ORF">JHL16_22595</name>
</gene>
<sequence length="153" mass="16027">MQSKSVAIIALSGLLLAGCANSGPKETGGAVIGGVAGGLLGNTIGHGKGRAAATILGAALGAVVGGAVGRNLDDADRERAYYAADRSFRSGREATWRNPNNGHRGRFVPQPSYRDDENQMCRDFEHTIWVDGEPEVVEGTACEMRDGSWRVVG</sequence>
<organism evidence="1 2">
    <name type="scientific">Taklimakanibacter albus</name>
    <dbReference type="NCBI Taxonomy" id="2800327"/>
    <lineage>
        <taxon>Bacteria</taxon>
        <taxon>Pseudomonadati</taxon>
        <taxon>Pseudomonadota</taxon>
        <taxon>Alphaproteobacteria</taxon>
        <taxon>Hyphomicrobiales</taxon>
        <taxon>Aestuariivirgaceae</taxon>
        <taxon>Taklimakanibacter</taxon>
    </lineage>
</organism>
<name>A0ACC5R977_9HYPH</name>
<evidence type="ECO:0000313" key="2">
    <source>
        <dbReference type="Proteomes" id="UP000616151"/>
    </source>
</evidence>
<protein>
    <submittedName>
        <fullName evidence="1">Glycine zipper 2TM domain-containing protein</fullName>
    </submittedName>
</protein>
<evidence type="ECO:0000313" key="1">
    <source>
        <dbReference type="EMBL" id="MBK1869167.1"/>
    </source>
</evidence>
<proteinExistence type="predicted"/>
<reference evidence="1" key="1">
    <citation type="submission" date="2021-01" db="EMBL/GenBank/DDBJ databases">
        <authorList>
            <person name="Sun Q."/>
        </authorList>
    </citation>
    <scope>NUCLEOTIDE SEQUENCE</scope>
    <source>
        <strain evidence="1">YIM B02566</strain>
    </source>
</reference>